<evidence type="ECO:0000313" key="9">
    <source>
        <dbReference type="Proteomes" id="UP000824225"/>
    </source>
</evidence>
<evidence type="ECO:0000256" key="2">
    <source>
        <dbReference type="ARBA" id="ARBA00022723"/>
    </source>
</evidence>
<dbReference type="PANTHER" id="PTHR32479">
    <property type="entry name" value="GLYCOLATE OXIDASE IRON-SULFUR SUBUNIT"/>
    <property type="match status" value="1"/>
</dbReference>
<dbReference type="EMBL" id="DXAN01000014">
    <property type="protein sequence ID" value="HJA08499.1"/>
    <property type="molecule type" value="Genomic_DNA"/>
</dbReference>
<evidence type="ECO:0000259" key="7">
    <source>
        <dbReference type="PROSITE" id="PS51379"/>
    </source>
</evidence>
<dbReference type="InterPro" id="IPR012257">
    <property type="entry name" value="Glc_ox_4Fe-4S"/>
</dbReference>
<keyword evidence="6" id="KW-0249">Electron transport</keyword>
<dbReference type="Pfam" id="PF02754">
    <property type="entry name" value="CCG"/>
    <property type="match status" value="2"/>
</dbReference>
<keyword evidence="4 6" id="KW-0408">Iron</keyword>
<evidence type="ECO:0000256" key="3">
    <source>
        <dbReference type="ARBA" id="ARBA00022737"/>
    </source>
</evidence>
<comment type="catalytic activity">
    <reaction evidence="6">
        <text>(R)-lactate + A = pyruvate + AH2</text>
        <dbReference type="Rhea" id="RHEA:15089"/>
        <dbReference type="ChEBI" id="CHEBI:13193"/>
        <dbReference type="ChEBI" id="CHEBI:15361"/>
        <dbReference type="ChEBI" id="CHEBI:16004"/>
        <dbReference type="ChEBI" id="CHEBI:17499"/>
    </reaction>
</comment>
<dbReference type="PIRSF" id="PIRSF000139">
    <property type="entry name" value="Glc_ox_4Fe-4S"/>
    <property type="match status" value="1"/>
</dbReference>
<dbReference type="Proteomes" id="UP000824225">
    <property type="component" value="Unassembled WGS sequence"/>
</dbReference>
<reference evidence="8" key="1">
    <citation type="journal article" date="2021" name="PeerJ">
        <title>Extensive microbial diversity within the chicken gut microbiome revealed by metagenomics and culture.</title>
        <authorList>
            <person name="Gilroy R."/>
            <person name="Ravi A."/>
            <person name="Getino M."/>
            <person name="Pursley I."/>
            <person name="Horton D.L."/>
            <person name="Alikhan N.F."/>
            <person name="Baker D."/>
            <person name="Gharbi K."/>
            <person name="Hall N."/>
            <person name="Watson M."/>
            <person name="Adriaenssens E.M."/>
            <person name="Foster-Nyarko E."/>
            <person name="Jarju S."/>
            <person name="Secka A."/>
            <person name="Antonio M."/>
            <person name="Oren A."/>
            <person name="Chaudhuri R.R."/>
            <person name="La Ragione R."/>
            <person name="Hildebrand F."/>
            <person name="Pallen M.J."/>
        </authorList>
    </citation>
    <scope>NUCLEOTIDE SEQUENCE</scope>
    <source>
        <strain evidence="8">CHK186-16707</strain>
    </source>
</reference>
<reference evidence="8" key="2">
    <citation type="submission" date="2021-04" db="EMBL/GenBank/DDBJ databases">
        <authorList>
            <person name="Gilroy R."/>
        </authorList>
    </citation>
    <scope>NUCLEOTIDE SEQUENCE</scope>
    <source>
        <strain evidence="8">CHK186-16707</strain>
    </source>
</reference>
<dbReference type="PROSITE" id="PS00198">
    <property type="entry name" value="4FE4S_FER_1"/>
    <property type="match status" value="2"/>
</dbReference>
<evidence type="ECO:0000256" key="1">
    <source>
        <dbReference type="ARBA" id="ARBA00022485"/>
    </source>
</evidence>
<comment type="caution">
    <text evidence="8">The sequence shown here is derived from an EMBL/GenBank/DDBJ whole genome shotgun (WGS) entry which is preliminary data.</text>
</comment>
<feature type="domain" description="4Fe-4S ferredoxin-type" evidence="7">
    <location>
        <begin position="16"/>
        <end position="48"/>
    </location>
</feature>
<dbReference type="PANTHER" id="PTHR32479:SF20">
    <property type="entry name" value="GLYCOLATE OXIDASE IRON-SULFUR SUBUNIT"/>
    <property type="match status" value="1"/>
</dbReference>
<dbReference type="InterPro" id="IPR017896">
    <property type="entry name" value="4Fe4S_Fe-S-bd"/>
</dbReference>
<feature type="domain" description="4Fe-4S ferredoxin-type" evidence="7">
    <location>
        <begin position="70"/>
        <end position="101"/>
    </location>
</feature>
<organism evidence="8 9">
    <name type="scientific">Candidatus Mailhella merdigallinarum</name>
    <dbReference type="NCBI Taxonomy" id="2838658"/>
    <lineage>
        <taxon>Bacteria</taxon>
        <taxon>Pseudomonadati</taxon>
        <taxon>Thermodesulfobacteriota</taxon>
        <taxon>Desulfovibrionia</taxon>
        <taxon>Desulfovibrionales</taxon>
        <taxon>Desulfovibrionaceae</taxon>
        <taxon>Mailhella</taxon>
    </lineage>
</organism>
<keyword evidence="3" id="KW-0677">Repeat</keyword>
<dbReference type="EC" id="1.1.99.14" evidence="6"/>
<keyword evidence="6" id="KW-0813">Transport</keyword>
<dbReference type="SUPFAM" id="SSF46548">
    <property type="entry name" value="alpha-helical ferredoxin"/>
    <property type="match status" value="1"/>
</dbReference>
<dbReference type="InterPro" id="IPR004017">
    <property type="entry name" value="Cys_rich_dom"/>
</dbReference>
<evidence type="ECO:0000313" key="8">
    <source>
        <dbReference type="EMBL" id="HJA08499.1"/>
    </source>
</evidence>
<dbReference type="PROSITE" id="PS51379">
    <property type="entry name" value="4FE4S_FER_2"/>
    <property type="match status" value="2"/>
</dbReference>
<evidence type="ECO:0000256" key="4">
    <source>
        <dbReference type="ARBA" id="ARBA00023004"/>
    </source>
</evidence>
<accession>A0A9D2HDG9</accession>
<keyword evidence="1 6" id="KW-0004">4Fe-4S</keyword>
<gene>
    <name evidence="8" type="ORF">H9962_04850</name>
</gene>
<dbReference type="GO" id="GO:0046872">
    <property type="term" value="F:metal ion binding"/>
    <property type="evidence" value="ECO:0007669"/>
    <property type="project" value="UniProtKB-UniRule"/>
</dbReference>
<proteinExistence type="predicted"/>
<dbReference type="GO" id="GO:0019154">
    <property type="term" value="F:glycolate dehydrogenase activity"/>
    <property type="evidence" value="ECO:0007669"/>
    <property type="project" value="UniProtKB-EC"/>
</dbReference>
<dbReference type="Gene3D" id="1.10.1060.10">
    <property type="entry name" value="Alpha-helical ferredoxin"/>
    <property type="match status" value="1"/>
</dbReference>
<dbReference type="InterPro" id="IPR009051">
    <property type="entry name" value="Helical_ferredxn"/>
</dbReference>
<evidence type="ECO:0000256" key="5">
    <source>
        <dbReference type="ARBA" id="ARBA00023014"/>
    </source>
</evidence>
<comment type="function">
    <text evidence="6">Component of a complex that catalyzes the oxidation of glycolate to glyoxylate.</text>
</comment>
<evidence type="ECO:0000256" key="6">
    <source>
        <dbReference type="PIRNR" id="PIRNR000139"/>
    </source>
</evidence>
<comment type="cofactor">
    <cofactor evidence="6">
        <name>[4Fe-4S] cluster</name>
        <dbReference type="ChEBI" id="CHEBI:49883"/>
    </cofactor>
    <text evidence="6">Binds 2 [4Fe-4S] clusters.</text>
</comment>
<dbReference type="GO" id="GO:0051539">
    <property type="term" value="F:4 iron, 4 sulfur cluster binding"/>
    <property type="evidence" value="ECO:0007669"/>
    <property type="project" value="UniProtKB-UniRule"/>
</dbReference>
<name>A0A9D2HDG9_9BACT</name>
<keyword evidence="5 6" id="KW-0411">Iron-sulfur</keyword>
<dbReference type="AlphaFoldDB" id="A0A9D2HDG9"/>
<protein>
    <recommendedName>
        <fullName evidence="6">Glycolate oxidase iron-sulfur subunit</fullName>
        <ecNumber evidence="6">1.1.99.14</ecNumber>
    </recommendedName>
</protein>
<dbReference type="Pfam" id="PF13183">
    <property type="entry name" value="Fer4_8"/>
    <property type="match status" value="1"/>
</dbReference>
<comment type="catalytic activity">
    <reaction evidence="6">
        <text>glycolate + A = glyoxylate + AH2</text>
        <dbReference type="Rhea" id="RHEA:21264"/>
        <dbReference type="ChEBI" id="CHEBI:13193"/>
        <dbReference type="ChEBI" id="CHEBI:17499"/>
        <dbReference type="ChEBI" id="CHEBI:29805"/>
        <dbReference type="ChEBI" id="CHEBI:36655"/>
        <dbReference type="EC" id="1.1.99.14"/>
    </reaction>
</comment>
<keyword evidence="2 6" id="KW-0479">Metal-binding</keyword>
<dbReference type="InterPro" id="IPR017900">
    <property type="entry name" value="4Fe4S_Fe_S_CS"/>
</dbReference>
<sequence length="461" mass="48424">MNKARHESDLARLAASLRQLDDSLAGCMKCGLCQAVCPVFGVTKLESDVARGKLALLDGLAQSLLEGDEAVRRVDDRLNRCLLCGSCEAQCPSGVPLTDIFMQARVLLTEYRGLSPVKKAVFRGLLARPGLFDALARLGRHGQKLVFRPAGAAGQTVSAPLLAPLLGTKRHIAPLAAPLHLAGGADLPARDGMPTVAFFPGCLGDKMFPDMSKACLKALTWHGVGVWLPPGLACCGIPALASGDARGFARMAARNLEILATRAFDALVTPCATCTTTIARLWPRRLGGAKLSPAAARLLAELPVRAQDIHAFLVRTCGAPAHLSAASPTDAPRLVAYHDSCHLKKGLGVTTEPRALIAANPAYRLVEMERADACCGHGGSFNLFRYDLSSRIGRAKRDAVVASGADTVAAGCPACMLQLMDMLAKNGDTIRVRHSLEIYAEALPDASDGQSGSGDSGPGRG</sequence>